<dbReference type="EMBL" id="JABUBU010000006">
    <property type="protein sequence ID" value="MBY6367085.1"/>
    <property type="molecule type" value="Genomic_DNA"/>
</dbReference>
<name>A0ABS7P448_9NOCA</name>
<evidence type="ECO:0000313" key="2">
    <source>
        <dbReference type="Proteomes" id="UP000825228"/>
    </source>
</evidence>
<organism evidence="1 2">
    <name type="scientific">Rhodococcoides corynebacterioides</name>
    <dbReference type="NCBI Taxonomy" id="53972"/>
    <lineage>
        <taxon>Bacteria</taxon>
        <taxon>Bacillati</taxon>
        <taxon>Actinomycetota</taxon>
        <taxon>Actinomycetes</taxon>
        <taxon>Mycobacteriales</taxon>
        <taxon>Nocardiaceae</taxon>
        <taxon>Rhodococcoides</taxon>
    </lineage>
</organism>
<dbReference type="Proteomes" id="UP000825228">
    <property type="component" value="Unassembled WGS sequence"/>
</dbReference>
<accession>A0ABS7P448</accession>
<gene>
    <name evidence="1" type="ORF">HQ603_09995</name>
</gene>
<dbReference type="RefSeq" id="WP_222684390.1">
    <property type="nucleotide sequence ID" value="NZ_JABUBT010000007.1"/>
</dbReference>
<sequence length="98" mass="10662">MSHDYSKVFTRELFDLIDAGDLRRAFAAITHAGRQDIAAVISIIDEAHELNRVGEMTLASAYAVFGIVNGEVDTEEFAEKMQEIVAIAASAEYGAPND</sequence>
<keyword evidence="2" id="KW-1185">Reference proteome</keyword>
<evidence type="ECO:0000313" key="1">
    <source>
        <dbReference type="EMBL" id="MBY6367085.1"/>
    </source>
</evidence>
<protein>
    <submittedName>
        <fullName evidence="1">Uncharacterized protein</fullName>
    </submittedName>
</protein>
<comment type="caution">
    <text evidence="1">The sequence shown here is derived from an EMBL/GenBank/DDBJ whole genome shotgun (WGS) entry which is preliminary data.</text>
</comment>
<proteinExistence type="predicted"/>
<reference evidence="1 2" key="1">
    <citation type="submission" date="2020-06" db="EMBL/GenBank/DDBJ databases">
        <title>Taxonomy, biology and ecology of Rhodococcus bacteria occurring in California pistachio and other woody hosts as revealed by genome sequence analyses.</title>
        <authorList>
            <person name="Gai Y."/>
            <person name="Riely B."/>
        </authorList>
    </citation>
    <scope>NUCLEOTIDE SEQUENCE [LARGE SCALE GENOMIC DNA]</scope>
    <source>
        <strain evidence="1 2">BP-281</strain>
    </source>
</reference>